<feature type="compositionally biased region" description="Basic and acidic residues" evidence="1">
    <location>
        <begin position="209"/>
        <end position="221"/>
    </location>
</feature>
<evidence type="ECO:0000256" key="1">
    <source>
        <dbReference type="SAM" id="MobiDB-lite"/>
    </source>
</evidence>
<dbReference type="Proteomes" id="UP000183508">
    <property type="component" value="Unassembled WGS sequence"/>
</dbReference>
<protein>
    <submittedName>
        <fullName evidence="2">Uncharacterized protein</fullName>
    </submittedName>
</protein>
<sequence length="315" mass="35090">MAIQERAIVSAQPNAGLSMVMDFAVLKQRLSQLQQFVREYMVPGEDYGIIEGANSKPTLLKPGAEKLCDVYGLSAGEAQIEFTRDDTKTPIYISYRVSLPLISRADGRIIMVGVGSANSWEKKYRWRWVFENELPPGMSTEGLRTRTGTNKKGERYVQYRIPNDEIDDIDNTLLKMAKKRALIDAVLSATRSSALFTQDVEDMEGMLVRPHDTSVRDERRMNQPPQSGNGGAKPASDRQLTFLQRKGKAKGLEGEELTAWVHQQTGKPMEQLTSKEASQLIDALDNYHPPAKGGPPDDDPFAGESLEIDDADLPF</sequence>
<dbReference type="EMBL" id="FPBV01000006">
    <property type="protein sequence ID" value="SFU70399.1"/>
    <property type="molecule type" value="Genomic_DNA"/>
</dbReference>
<feature type="region of interest" description="Disordered" evidence="1">
    <location>
        <begin position="285"/>
        <end position="315"/>
    </location>
</feature>
<keyword evidence="3" id="KW-1185">Reference proteome</keyword>
<evidence type="ECO:0000313" key="3">
    <source>
        <dbReference type="Proteomes" id="UP000183508"/>
    </source>
</evidence>
<gene>
    <name evidence="2" type="ORF">SAMN05421543_106119</name>
</gene>
<accession>A0A1I7IBS7</accession>
<proteinExistence type="predicted"/>
<organism evidence="2 3">
    <name type="scientific">Alicyclobacillus macrosporangiidus</name>
    <dbReference type="NCBI Taxonomy" id="392015"/>
    <lineage>
        <taxon>Bacteria</taxon>
        <taxon>Bacillati</taxon>
        <taxon>Bacillota</taxon>
        <taxon>Bacilli</taxon>
        <taxon>Bacillales</taxon>
        <taxon>Alicyclobacillaceae</taxon>
        <taxon>Alicyclobacillus</taxon>
    </lineage>
</organism>
<reference evidence="3" key="1">
    <citation type="submission" date="2016-10" db="EMBL/GenBank/DDBJ databases">
        <authorList>
            <person name="Varghese N."/>
        </authorList>
    </citation>
    <scope>NUCLEOTIDE SEQUENCE [LARGE SCALE GENOMIC DNA]</scope>
    <source>
        <strain evidence="3">DSM 17980</strain>
    </source>
</reference>
<dbReference type="RefSeq" id="WP_245783888.1">
    <property type="nucleotide sequence ID" value="NZ_FPBV01000006.1"/>
</dbReference>
<feature type="compositionally biased region" description="Acidic residues" evidence="1">
    <location>
        <begin position="296"/>
        <end position="315"/>
    </location>
</feature>
<dbReference type="STRING" id="392015.SAMN05421543_106119"/>
<name>A0A1I7IBS7_9BACL</name>
<evidence type="ECO:0000313" key="2">
    <source>
        <dbReference type="EMBL" id="SFU70399.1"/>
    </source>
</evidence>
<feature type="region of interest" description="Disordered" evidence="1">
    <location>
        <begin position="209"/>
        <end position="237"/>
    </location>
</feature>
<dbReference type="AlphaFoldDB" id="A0A1I7IBS7"/>